<feature type="chain" id="PRO_5019522856" evidence="2">
    <location>
        <begin position="31"/>
        <end position="219"/>
    </location>
</feature>
<name>A0A448Z0H1_9STRA</name>
<evidence type="ECO:0000256" key="2">
    <source>
        <dbReference type="SAM" id="SignalP"/>
    </source>
</evidence>
<dbReference type="OrthoDB" id="43442at2759"/>
<dbReference type="InterPro" id="IPR007454">
    <property type="entry name" value="UPF0250_YbeD-like"/>
</dbReference>
<dbReference type="Pfam" id="PF04359">
    <property type="entry name" value="DUF493"/>
    <property type="match status" value="1"/>
</dbReference>
<dbReference type="Proteomes" id="UP000291116">
    <property type="component" value="Unassembled WGS sequence"/>
</dbReference>
<accession>A0A448Z0H1</accession>
<evidence type="ECO:0000256" key="1">
    <source>
        <dbReference type="SAM" id="MobiDB-lite"/>
    </source>
</evidence>
<dbReference type="Gene3D" id="3.30.70.260">
    <property type="match status" value="1"/>
</dbReference>
<feature type="signal peptide" evidence="2">
    <location>
        <begin position="1"/>
        <end position="30"/>
    </location>
</feature>
<organism evidence="3 4">
    <name type="scientific">Pseudo-nitzschia multistriata</name>
    <dbReference type="NCBI Taxonomy" id="183589"/>
    <lineage>
        <taxon>Eukaryota</taxon>
        <taxon>Sar</taxon>
        <taxon>Stramenopiles</taxon>
        <taxon>Ochrophyta</taxon>
        <taxon>Bacillariophyta</taxon>
        <taxon>Bacillariophyceae</taxon>
        <taxon>Bacillariophycidae</taxon>
        <taxon>Bacillariales</taxon>
        <taxon>Bacillariaceae</taxon>
        <taxon>Pseudo-nitzschia</taxon>
    </lineage>
</organism>
<protein>
    <submittedName>
        <fullName evidence="3">Uncharacterized protein</fullName>
    </submittedName>
</protein>
<keyword evidence="4" id="KW-1185">Reference proteome</keyword>
<dbReference type="AlphaFoldDB" id="A0A448Z0H1"/>
<evidence type="ECO:0000313" key="4">
    <source>
        <dbReference type="Proteomes" id="UP000291116"/>
    </source>
</evidence>
<sequence length="219" mass="23712">MMMLSSTRSIVASKLLLQLLVGWKMESSVAFVPTTRLVSTRAGEIPATTSKQLATDSAGDAPEFGGAPDNEKESSSNDDSPSYEMGTVKVNDGGSDLTDRFKYKVHALMGDFDPVEGTANDETQDGNIMSALVKFPMQHTFDVVGKVSASTGDDGTNDYAATVKQIIFETTGDESIECDVIPRGKKFIKVRCRAMVESTTMINSIYDELGEMESTVMKF</sequence>
<feature type="region of interest" description="Disordered" evidence="1">
    <location>
        <begin position="47"/>
        <end position="91"/>
    </location>
</feature>
<gene>
    <name evidence="3" type="ORF">PSNMU_V1.4_AUG-EV-PASAV3_0021680</name>
</gene>
<reference evidence="3 4" key="1">
    <citation type="submission" date="2019-01" db="EMBL/GenBank/DDBJ databases">
        <authorList>
            <person name="Ferrante I. M."/>
        </authorList>
    </citation>
    <scope>NUCLEOTIDE SEQUENCE [LARGE SCALE GENOMIC DNA]</scope>
    <source>
        <strain evidence="3 4">B856</strain>
    </source>
</reference>
<dbReference type="EMBL" id="CAACVS010000060">
    <property type="protein sequence ID" value="VEU35520.1"/>
    <property type="molecule type" value="Genomic_DNA"/>
</dbReference>
<proteinExistence type="predicted"/>
<evidence type="ECO:0000313" key="3">
    <source>
        <dbReference type="EMBL" id="VEU35520.1"/>
    </source>
</evidence>
<keyword evidence="2" id="KW-0732">Signal</keyword>